<keyword evidence="2" id="KW-0436">Ligase</keyword>
<dbReference type="GO" id="GO:0140096">
    <property type="term" value="F:catalytic activity, acting on a protein"/>
    <property type="evidence" value="ECO:0007669"/>
    <property type="project" value="UniProtKB-ARBA"/>
</dbReference>
<dbReference type="PANTHER" id="PTHR43679:SF2">
    <property type="entry name" value="OCTANOYL-[GCVH]:PROTEIN N-OCTANOYLTRANSFERASE"/>
    <property type="match status" value="1"/>
</dbReference>
<comment type="caution">
    <text evidence="2">The sequence shown here is derived from an EMBL/GenBank/DDBJ whole genome shotgun (WGS) entry which is preliminary data.</text>
</comment>
<dbReference type="Proteomes" id="UP000563523">
    <property type="component" value="Unassembled WGS sequence"/>
</dbReference>
<dbReference type="EMBL" id="JABZEC010000003">
    <property type="protein sequence ID" value="NVY96339.1"/>
    <property type="molecule type" value="Genomic_DNA"/>
</dbReference>
<dbReference type="InterPro" id="IPR004143">
    <property type="entry name" value="BPL_LPL_catalytic"/>
</dbReference>
<accession>A0A850QZX0</accession>
<dbReference type="GO" id="GO:0009249">
    <property type="term" value="P:protein lipoylation"/>
    <property type="evidence" value="ECO:0007669"/>
    <property type="project" value="UniProtKB-ARBA"/>
</dbReference>
<reference evidence="2 3" key="1">
    <citation type="submission" date="2020-06" db="EMBL/GenBank/DDBJ databases">
        <authorList>
            <person name="Kang J."/>
        </authorList>
    </citation>
    <scope>NUCLEOTIDE SEQUENCE [LARGE SCALE GENOMIC DNA]</scope>
    <source>
        <strain evidence="2 3">DCY120</strain>
    </source>
</reference>
<dbReference type="GO" id="GO:0016874">
    <property type="term" value="F:ligase activity"/>
    <property type="evidence" value="ECO:0007669"/>
    <property type="project" value="UniProtKB-KW"/>
</dbReference>
<organism evidence="2 3">
    <name type="scientific">Bombilactobacillus apium</name>
    <dbReference type="NCBI Taxonomy" id="2675299"/>
    <lineage>
        <taxon>Bacteria</taxon>
        <taxon>Bacillati</taxon>
        <taxon>Bacillota</taxon>
        <taxon>Bacilli</taxon>
        <taxon>Lactobacillales</taxon>
        <taxon>Lactobacillaceae</taxon>
        <taxon>Bombilactobacillus</taxon>
    </lineage>
</organism>
<dbReference type="Gene3D" id="3.30.930.10">
    <property type="entry name" value="Bira Bifunctional Protein, Domain 2"/>
    <property type="match status" value="1"/>
</dbReference>
<evidence type="ECO:0000259" key="1">
    <source>
        <dbReference type="PROSITE" id="PS51733"/>
    </source>
</evidence>
<evidence type="ECO:0000313" key="3">
    <source>
        <dbReference type="Proteomes" id="UP000563523"/>
    </source>
</evidence>
<name>A0A850QZX0_9LACO</name>
<gene>
    <name evidence="2" type="ORF">HU830_04020</name>
</gene>
<dbReference type="PROSITE" id="PS51733">
    <property type="entry name" value="BPL_LPL_CATALYTIC"/>
    <property type="match status" value="1"/>
</dbReference>
<dbReference type="SUPFAM" id="SSF55681">
    <property type="entry name" value="Class II aaRS and biotin synthetases"/>
    <property type="match status" value="1"/>
</dbReference>
<protein>
    <submittedName>
        <fullName evidence="2">Lipoate--protein ligase family protein</fullName>
    </submittedName>
</protein>
<proteinExistence type="predicted"/>
<dbReference type="InterPro" id="IPR050664">
    <property type="entry name" value="Octanoyltrans_LipM/LipL"/>
</dbReference>
<dbReference type="PANTHER" id="PTHR43679">
    <property type="entry name" value="OCTANOYLTRANSFERASE LIPM-RELATED"/>
    <property type="match status" value="1"/>
</dbReference>
<evidence type="ECO:0000313" key="2">
    <source>
        <dbReference type="EMBL" id="NVY96339.1"/>
    </source>
</evidence>
<dbReference type="GO" id="GO:0016740">
    <property type="term" value="F:transferase activity"/>
    <property type="evidence" value="ECO:0007669"/>
    <property type="project" value="UniProtKB-ARBA"/>
</dbReference>
<dbReference type="AlphaFoldDB" id="A0A850QZX0"/>
<dbReference type="InterPro" id="IPR045864">
    <property type="entry name" value="aa-tRNA-synth_II/BPL/LPL"/>
</dbReference>
<dbReference type="Pfam" id="PF21948">
    <property type="entry name" value="LplA-B_cat"/>
    <property type="match status" value="1"/>
</dbReference>
<dbReference type="RefSeq" id="WP_176942502.1">
    <property type="nucleotide sequence ID" value="NZ_JABZEC010000003.1"/>
</dbReference>
<keyword evidence="3" id="KW-1185">Reference proteome</keyword>
<feature type="domain" description="BPL/LPL catalytic" evidence="1">
    <location>
        <begin position="35"/>
        <end position="215"/>
    </location>
</feature>
<sequence length="267" mass="30791">MSSQPLILYNHDYQNIASLDTIFPETTYLAYLVQKLQRPLVHFWQTLPTVILGLQDKRLANLPAGSQFLRQQNYQIIIRNAGGLAVVSDPGVFNWSYFLPNASEHRVDTVYQLAFNFLQKCLPELKLEHYKVEDSYCPGDFDIVVQGKKIAGLAQRRQQDAVSVMLYIALSGPQTTRGQLIKQFYQLANSDHRTVYPEVNPQSMTTVSQLFQTEFSVTQFKQRLLQVLKSSQEIKILTSQQLSESSEYDSILDREIRQQQRLNRILK</sequence>